<evidence type="ECO:0000256" key="1">
    <source>
        <dbReference type="SAM" id="MobiDB-lite"/>
    </source>
</evidence>
<evidence type="ECO:0000313" key="8">
    <source>
        <dbReference type="EMBL" id="CAB4943441.1"/>
    </source>
</evidence>
<evidence type="ECO:0000313" key="5">
    <source>
        <dbReference type="EMBL" id="CAB4614605.1"/>
    </source>
</evidence>
<feature type="compositionally biased region" description="Gly residues" evidence="1">
    <location>
        <begin position="305"/>
        <end position="320"/>
    </location>
</feature>
<protein>
    <submittedName>
        <fullName evidence="5">Unannotated protein</fullName>
    </submittedName>
</protein>
<evidence type="ECO:0000313" key="6">
    <source>
        <dbReference type="EMBL" id="CAB4699437.1"/>
    </source>
</evidence>
<dbReference type="EMBL" id="CAEUNJ010000023">
    <property type="protein sequence ID" value="CAB4371235.1"/>
    <property type="molecule type" value="Genomic_DNA"/>
</dbReference>
<proteinExistence type="predicted"/>
<evidence type="ECO:0000313" key="10">
    <source>
        <dbReference type="EMBL" id="CAB5075724.1"/>
    </source>
</evidence>
<dbReference type="EMBL" id="CAFBOK010000134">
    <property type="protein sequence ID" value="CAB4988644.1"/>
    <property type="molecule type" value="Genomic_DNA"/>
</dbReference>
<organism evidence="5">
    <name type="scientific">freshwater metagenome</name>
    <dbReference type="NCBI Taxonomy" id="449393"/>
    <lineage>
        <taxon>unclassified sequences</taxon>
        <taxon>metagenomes</taxon>
        <taxon>ecological metagenomes</taxon>
    </lineage>
</organism>
<reference evidence="5" key="1">
    <citation type="submission" date="2020-05" db="EMBL/GenBank/DDBJ databases">
        <authorList>
            <person name="Chiriac C."/>
            <person name="Salcher M."/>
            <person name="Ghai R."/>
            <person name="Kavagutti S V."/>
        </authorList>
    </citation>
    <scope>NUCLEOTIDE SEQUENCE</scope>
</reference>
<dbReference type="PROSITE" id="PS51257">
    <property type="entry name" value="PROKAR_LIPOPROTEIN"/>
    <property type="match status" value="1"/>
</dbReference>
<feature type="domain" description="YHYH" evidence="2">
    <location>
        <begin position="110"/>
        <end position="284"/>
    </location>
</feature>
<evidence type="ECO:0000259" key="2">
    <source>
        <dbReference type="Pfam" id="PF14240"/>
    </source>
</evidence>
<evidence type="ECO:0000313" key="7">
    <source>
        <dbReference type="EMBL" id="CAB4816995.1"/>
    </source>
</evidence>
<dbReference type="InterPro" id="IPR025924">
    <property type="entry name" value="YHYH_dom"/>
</dbReference>
<sequence length="333" mass="34525">MYFRRSTVLVPILFILLAGALACASTSKSSTPSPTAAASAAKSLTTHPTFGTCPSSAFPDLSGTSAGANYAAPNVTVKCTDTEVTVTSNNMISYEFVKKTPNALAPQNFTWKFPLKPTKAATPTSIENRLGTLGFSVTGIAIYGPTEGPMPAAEAYGDPVGNGLLDRCGGHTGPSSDYHYHTIIYTDAACNFETSQLVGFAIDGFPIYNSVICLDTGCIQTTLAKSGYTKTGDSKTYVWKAYTFSGGTDSGTLDACNGRTEADGTYAYHLTPTQFPYIIGCLVGTATTQTGNAAAPMPQMQGQQGQQGPGQQGPGQQGPGPQGPQGPPPAPPK</sequence>
<evidence type="ECO:0000313" key="4">
    <source>
        <dbReference type="EMBL" id="CAB4371235.1"/>
    </source>
</evidence>
<dbReference type="EMBL" id="CAFBNJ010000011">
    <property type="protein sequence ID" value="CAB4943441.1"/>
    <property type="molecule type" value="Genomic_DNA"/>
</dbReference>
<accession>A0A6J6HT00</accession>
<feature type="region of interest" description="Disordered" evidence="1">
    <location>
        <begin position="292"/>
        <end position="333"/>
    </location>
</feature>
<dbReference type="AlphaFoldDB" id="A0A6J6HT00"/>
<dbReference type="EMBL" id="CAFAAM010000263">
    <property type="protein sequence ID" value="CAB4816995.1"/>
    <property type="molecule type" value="Genomic_DNA"/>
</dbReference>
<dbReference type="EMBL" id="CAFBRD010000020">
    <property type="protein sequence ID" value="CAB5075724.1"/>
    <property type="molecule type" value="Genomic_DNA"/>
</dbReference>
<evidence type="ECO:0000313" key="3">
    <source>
        <dbReference type="EMBL" id="CAB4330768.1"/>
    </source>
</evidence>
<dbReference type="Pfam" id="PF14240">
    <property type="entry name" value="YHYH"/>
    <property type="match status" value="1"/>
</dbReference>
<dbReference type="EMBL" id="CAEZVC010000008">
    <property type="protein sequence ID" value="CAB4614605.1"/>
    <property type="molecule type" value="Genomic_DNA"/>
</dbReference>
<feature type="compositionally biased region" description="Low complexity" evidence="1">
    <location>
        <begin position="292"/>
        <end position="304"/>
    </location>
</feature>
<evidence type="ECO:0000313" key="9">
    <source>
        <dbReference type="EMBL" id="CAB4988644.1"/>
    </source>
</evidence>
<feature type="compositionally biased region" description="Pro residues" evidence="1">
    <location>
        <begin position="321"/>
        <end position="333"/>
    </location>
</feature>
<dbReference type="EMBL" id="CAESAL010000003">
    <property type="protein sequence ID" value="CAB4330768.1"/>
    <property type="molecule type" value="Genomic_DNA"/>
</dbReference>
<dbReference type="EMBL" id="CAEZXY010000011">
    <property type="protein sequence ID" value="CAB4699437.1"/>
    <property type="molecule type" value="Genomic_DNA"/>
</dbReference>
<name>A0A6J6HT00_9ZZZZ</name>
<gene>
    <name evidence="5" type="ORF">UFOPK1906_00267</name>
    <name evidence="6" type="ORF">UFOPK2624_00454</name>
    <name evidence="7" type="ORF">UFOPK3010_01522</name>
    <name evidence="3" type="ORF">UFOPK3331_00158</name>
    <name evidence="8" type="ORF">UFOPK3785_00356</name>
    <name evidence="9" type="ORF">UFOPK3927_01173</name>
    <name evidence="4" type="ORF">UFOPK4201_00699</name>
    <name evidence="10" type="ORF">UFOPK4371_00563</name>
</gene>